<dbReference type="Pfam" id="PF01582">
    <property type="entry name" value="TIR"/>
    <property type="match status" value="2"/>
</dbReference>
<keyword evidence="2" id="KW-0378">Hydrolase</keyword>
<dbReference type="GO" id="GO:0016787">
    <property type="term" value="F:hydrolase activity"/>
    <property type="evidence" value="ECO:0007669"/>
    <property type="project" value="UniProtKB-KW"/>
</dbReference>
<feature type="domain" description="TIR" evidence="8">
    <location>
        <begin position="354"/>
        <end position="500"/>
    </location>
</feature>
<evidence type="ECO:0000256" key="4">
    <source>
        <dbReference type="ARBA" id="ARBA00023157"/>
    </source>
</evidence>
<evidence type="ECO:0000259" key="9">
    <source>
        <dbReference type="PROSITE" id="PS50835"/>
    </source>
</evidence>
<reference evidence="10 11" key="1">
    <citation type="submission" date="2019-04" db="EMBL/GenBank/DDBJ databases">
        <title>Chromosome genome assembly for Takifugu flavidus.</title>
        <authorList>
            <person name="Xiao S."/>
        </authorList>
    </citation>
    <scope>NUCLEOTIDE SEQUENCE [LARGE SCALE GENOMIC DNA]</scope>
    <source>
        <strain evidence="10">HTHZ2018</strain>
        <tissue evidence="10">Muscle</tissue>
    </source>
</reference>
<dbReference type="PANTHER" id="PTHR11890">
    <property type="entry name" value="INTERLEUKIN-1 RECEPTOR FAMILY MEMBER"/>
    <property type="match status" value="1"/>
</dbReference>
<keyword evidence="11" id="KW-1185">Reference proteome</keyword>
<dbReference type="SUPFAM" id="SSF48726">
    <property type="entry name" value="Immunoglobulin"/>
    <property type="match status" value="2"/>
</dbReference>
<gene>
    <name evidence="10" type="ORF">D4764_02G0009020</name>
</gene>
<dbReference type="AlphaFoldDB" id="A0A5C6NMJ8"/>
<dbReference type="Gene3D" id="2.60.40.10">
    <property type="entry name" value="Immunoglobulins"/>
    <property type="match status" value="3"/>
</dbReference>
<keyword evidence="10" id="KW-0675">Receptor</keyword>
<dbReference type="PROSITE" id="PS50104">
    <property type="entry name" value="TIR"/>
    <property type="match status" value="2"/>
</dbReference>
<evidence type="ECO:0000256" key="6">
    <source>
        <dbReference type="ARBA" id="ARBA00023319"/>
    </source>
</evidence>
<evidence type="ECO:0000256" key="7">
    <source>
        <dbReference type="SAM" id="Phobius"/>
    </source>
</evidence>
<accession>A0A5C6NMJ8</accession>
<comment type="similarity">
    <text evidence="1">Belongs to the interleukin-1 receptor family.</text>
</comment>
<evidence type="ECO:0000313" key="10">
    <source>
        <dbReference type="EMBL" id="TWW67861.1"/>
    </source>
</evidence>
<dbReference type="Gene3D" id="3.40.50.10140">
    <property type="entry name" value="Toll/interleukin-1 receptor homology (TIR) domain"/>
    <property type="match status" value="2"/>
</dbReference>
<dbReference type="InterPro" id="IPR000157">
    <property type="entry name" value="TIR_dom"/>
</dbReference>
<dbReference type="Proteomes" id="UP000324091">
    <property type="component" value="Chromosome 2"/>
</dbReference>
<dbReference type="Pfam" id="PF13927">
    <property type="entry name" value="Ig_3"/>
    <property type="match status" value="1"/>
</dbReference>
<keyword evidence="4" id="KW-1015">Disulfide bond</keyword>
<evidence type="ECO:0000256" key="5">
    <source>
        <dbReference type="ARBA" id="ARBA00023180"/>
    </source>
</evidence>
<protein>
    <submittedName>
        <fullName evidence="10">Interleukin-18 receptor accessory protein</fullName>
    </submittedName>
</protein>
<dbReference type="SMART" id="SM00409">
    <property type="entry name" value="IG"/>
    <property type="match status" value="5"/>
</dbReference>
<dbReference type="InterPro" id="IPR007110">
    <property type="entry name" value="Ig-like_dom"/>
</dbReference>
<dbReference type="EMBL" id="RHFK02000012">
    <property type="protein sequence ID" value="TWW67861.1"/>
    <property type="molecule type" value="Genomic_DNA"/>
</dbReference>
<evidence type="ECO:0000256" key="1">
    <source>
        <dbReference type="ARBA" id="ARBA00009752"/>
    </source>
</evidence>
<keyword evidence="3" id="KW-0520">NAD</keyword>
<dbReference type="InterPro" id="IPR035897">
    <property type="entry name" value="Toll_tir_struct_dom_sf"/>
</dbReference>
<evidence type="ECO:0000256" key="3">
    <source>
        <dbReference type="ARBA" id="ARBA00023027"/>
    </source>
</evidence>
<dbReference type="PRINTS" id="PR01537">
    <property type="entry name" value="INTRLKN1R1F"/>
</dbReference>
<dbReference type="PROSITE" id="PS50835">
    <property type="entry name" value="IG_LIKE"/>
    <property type="match status" value="1"/>
</dbReference>
<dbReference type="SUPFAM" id="SSF52200">
    <property type="entry name" value="Toll/Interleukin receptor TIR domain"/>
    <property type="match status" value="2"/>
</dbReference>
<keyword evidence="5" id="KW-0325">Glycoprotein</keyword>
<feature type="domain" description="Ig-like" evidence="9">
    <location>
        <begin position="567"/>
        <end position="669"/>
    </location>
</feature>
<dbReference type="InterPro" id="IPR015621">
    <property type="entry name" value="IL-1_rcpt_fam"/>
</dbReference>
<organism evidence="10 11">
    <name type="scientific">Takifugu flavidus</name>
    <name type="common">sansaifugu</name>
    <dbReference type="NCBI Taxonomy" id="433684"/>
    <lineage>
        <taxon>Eukaryota</taxon>
        <taxon>Metazoa</taxon>
        <taxon>Chordata</taxon>
        <taxon>Craniata</taxon>
        <taxon>Vertebrata</taxon>
        <taxon>Euteleostomi</taxon>
        <taxon>Actinopterygii</taxon>
        <taxon>Neopterygii</taxon>
        <taxon>Teleostei</taxon>
        <taxon>Neoteleostei</taxon>
        <taxon>Acanthomorphata</taxon>
        <taxon>Eupercaria</taxon>
        <taxon>Tetraodontiformes</taxon>
        <taxon>Tetradontoidea</taxon>
        <taxon>Tetraodontidae</taxon>
        <taxon>Takifugu</taxon>
    </lineage>
</organism>
<keyword evidence="6" id="KW-0393">Immunoglobulin domain</keyword>
<feature type="transmembrane region" description="Helical" evidence="7">
    <location>
        <begin position="308"/>
        <end position="330"/>
    </location>
</feature>
<dbReference type="PANTHER" id="PTHR11890:SF6">
    <property type="entry name" value="INTERLEUKIN-18 RECEPTOR 1"/>
    <property type="match status" value="1"/>
</dbReference>
<comment type="caution">
    <text evidence="10">The sequence shown here is derived from an EMBL/GenBank/DDBJ whole genome shotgun (WGS) entry which is preliminary data.</text>
</comment>
<dbReference type="InterPro" id="IPR013783">
    <property type="entry name" value="Ig-like_fold"/>
</dbReference>
<dbReference type="InterPro" id="IPR003599">
    <property type="entry name" value="Ig_sub"/>
</dbReference>
<evidence type="ECO:0000313" key="11">
    <source>
        <dbReference type="Proteomes" id="UP000324091"/>
    </source>
</evidence>
<dbReference type="InterPro" id="IPR036179">
    <property type="entry name" value="Ig-like_dom_sf"/>
</dbReference>
<dbReference type="GO" id="GO:0042008">
    <property type="term" value="F:interleukin-18 receptor activity"/>
    <property type="evidence" value="ECO:0007669"/>
    <property type="project" value="TreeGrafter"/>
</dbReference>
<proteinExistence type="inferred from homology"/>
<keyword evidence="7" id="KW-0812">Transmembrane</keyword>
<keyword evidence="7" id="KW-0472">Membrane</keyword>
<dbReference type="SMART" id="SM00255">
    <property type="entry name" value="TIR"/>
    <property type="match status" value="2"/>
</dbReference>
<sequence length="836" mass="93467">MTVKPNNFSFAGVCSQTPKNVQVMASEMVALHCPLNTTTIWIYYAAQAKDLSAMSMAEQRQMGVVVHGRNLVILSASVGHQGNYSCSAGNKSGQSWFRLTIEATRSSTFDQTCNAKESCTLKCPEKNAPAENIPGIKPSGITWHKAGYFRRVEEKDHGVYTCTRHYQCHDQLYNMTFTMLLDVKPNKKYREYQKSDIISPGMGETFYVDLGSRVVINCKAVMYSEFDDLFWLIGEDFVTTNQSLPVFYNPTSSESKSGEINMTASLVFSNVSEADLLRNYTCKLDTASPPGTFVTIRLEKNGSSPPSYLSLAVSVGCVVFFMISVVIVYAKFKIYMVLFLRDTLGCHRSSSDGKSYDAFLMCYKSDTDGGLNEQDKCFLESVLEERFGYSLCLYDRDVLPGNAAPDAVLDSIEQSRTVVLIPTSSDSCLESGLLIAVHSALVEHRTRLVFIQTNVEQGTCSGSVSEALQLLAEAGDRVTWKGSSSVPLSSSFWKRLRYYLPALQNGIRAVSSQRRGSCEHSGWLKLCQVSTYDTGVYFCDRQTTDNWIFRRAVNVTVVPYYTPREPPKIMYPDGNLTEEVELGEPHTLECRIHFPIDIMRTHPPEVQWYMNHNMGKTPRVLMDSQQLANNIFKVVKVTQRAVIEEVTPQHLHNTYTCTATNINGSSTVTIRLKQRHKAGCTNSNLLNWKKGGATERPLEALLPQVLEEWGHRLCLLERDVLPGGVYANDVVLSIQRSRMLICVLSADYLSNTDAVFILESGIQALLLKSTTKLLLIWTNKASAGKIKPDPPLPLLVQKALKVLPSLDWTSGNSERRTGNFWRSLKKLLPSDNMSGY</sequence>
<evidence type="ECO:0000256" key="2">
    <source>
        <dbReference type="ARBA" id="ARBA00022801"/>
    </source>
</evidence>
<feature type="domain" description="TIR" evidence="8">
    <location>
        <begin position="680"/>
        <end position="828"/>
    </location>
</feature>
<name>A0A5C6NMJ8_9TELE</name>
<keyword evidence="7" id="KW-1133">Transmembrane helix</keyword>
<evidence type="ECO:0000259" key="8">
    <source>
        <dbReference type="PROSITE" id="PS50104"/>
    </source>
</evidence>